<keyword evidence="2" id="KW-1185">Reference proteome</keyword>
<dbReference type="Proteomes" id="UP000266506">
    <property type="component" value="Unassembled WGS sequence"/>
</dbReference>
<dbReference type="RefSeq" id="WP_119015879.1">
    <property type="nucleotide sequence ID" value="NZ_QXEV01000005.1"/>
</dbReference>
<dbReference type="AlphaFoldDB" id="A0A397RUC8"/>
<dbReference type="EMBL" id="QXEV01000005">
    <property type="protein sequence ID" value="RIA77930.1"/>
    <property type="molecule type" value="Genomic_DNA"/>
</dbReference>
<proteinExistence type="predicted"/>
<sequence>MKVHVFRCKCQGWNNKYVVVCIDAEKFTENEARAQFIAKTGFTEKSNGQDYPFTYYEYEGNKYYKVGYWGVYDSDNLPDLNY</sequence>
<accession>A0A397RUC8</accession>
<comment type="caution">
    <text evidence="1">The sequence shown here is derived from an EMBL/GenBank/DDBJ whole genome shotgun (WGS) entry which is preliminary data.</text>
</comment>
<gene>
    <name evidence="1" type="ORF">EI71_00713</name>
</gene>
<organism evidence="1 2">
    <name type="scientific">Anaeroplasma bactoclasticum</name>
    <dbReference type="NCBI Taxonomy" id="2088"/>
    <lineage>
        <taxon>Bacteria</taxon>
        <taxon>Bacillati</taxon>
        <taxon>Mycoplasmatota</taxon>
        <taxon>Mollicutes</taxon>
        <taxon>Anaeroplasmatales</taxon>
        <taxon>Anaeroplasmataceae</taxon>
        <taxon>Anaeroplasma</taxon>
    </lineage>
</organism>
<evidence type="ECO:0000313" key="2">
    <source>
        <dbReference type="Proteomes" id="UP000266506"/>
    </source>
</evidence>
<name>A0A397RUC8_9MOLU</name>
<reference evidence="1 2" key="1">
    <citation type="submission" date="2018-08" db="EMBL/GenBank/DDBJ databases">
        <title>Genomic Encyclopedia of Archaeal and Bacterial Type Strains, Phase II (KMG-II): from individual species to whole genera.</title>
        <authorList>
            <person name="Goeker M."/>
        </authorList>
    </citation>
    <scope>NUCLEOTIDE SEQUENCE [LARGE SCALE GENOMIC DNA]</scope>
    <source>
        <strain evidence="1 2">ATCC 27112</strain>
    </source>
</reference>
<protein>
    <submittedName>
        <fullName evidence="1">Uncharacterized protein</fullName>
    </submittedName>
</protein>
<dbReference type="InParanoid" id="A0A397RUC8"/>
<evidence type="ECO:0000313" key="1">
    <source>
        <dbReference type="EMBL" id="RIA77930.1"/>
    </source>
</evidence>